<evidence type="ECO:0000256" key="1">
    <source>
        <dbReference type="ARBA" id="ARBA00006484"/>
    </source>
</evidence>
<dbReference type="GO" id="GO:0016616">
    <property type="term" value="F:oxidoreductase activity, acting on the CH-OH group of donors, NAD or NADP as acceptor"/>
    <property type="evidence" value="ECO:0007669"/>
    <property type="project" value="UniProtKB-ARBA"/>
</dbReference>
<dbReference type="OrthoDB" id="118015at2"/>
<dbReference type="Pfam" id="PF00106">
    <property type="entry name" value="adh_short"/>
    <property type="match status" value="1"/>
</dbReference>
<dbReference type="Gene3D" id="3.40.50.720">
    <property type="entry name" value="NAD(P)-binding Rossmann-like Domain"/>
    <property type="match status" value="1"/>
</dbReference>
<dbReference type="PANTHER" id="PTHR42760">
    <property type="entry name" value="SHORT-CHAIN DEHYDROGENASES/REDUCTASES FAMILY MEMBER"/>
    <property type="match status" value="1"/>
</dbReference>
<dbReference type="PRINTS" id="PR00080">
    <property type="entry name" value="SDRFAMILY"/>
</dbReference>
<comment type="caution">
    <text evidence="4">The sequence shown here is derived from an EMBL/GenBank/DDBJ whole genome shotgun (WGS) entry which is preliminary data.</text>
</comment>
<protein>
    <submittedName>
        <fullName evidence="4">Short-chain dehydrogenase</fullName>
    </submittedName>
</protein>
<dbReference type="RefSeq" id="WP_008347197.1">
    <property type="nucleotide sequence ID" value="NZ_CADFFU010000010.1"/>
</dbReference>
<dbReference type="EMBL" id="JFHD01000012">
    <property type="protein sequence ID" value="KDR29707.1"/>
    <property type="molecule type" value="Genomic_DNA"/>
</dbReference>
<dbReference type="PROSITE" id="PS00061">
    <property type="entry name" value="ADH_SHORT"/>
    <property type="match status" value="1"/>
</dbReference>
<dbReference type="InterPro" id="IPR057326">
    <property type="entry name" value="KR_dom"/>
</dbReference>
<sequence>MNSLEGKIVAITGGFGSLGLATARVLAQRGARVALIGHGAASEALPAPLGDACIVTGIDLTDAKSAQQAIDTVVQRTGGLDALVNVAGAFAWETVADGSADTWQAMFDVNVKTALNASKAALAQLGAKEGGRIVNVGALAAMKAGMGMGAYAASKAALLRLTEALAEELKDTGVTVNAVLPSIIDTAPNRRDMPDADFSRWVRPEALGAVIAFLLSPDAQCITGAAIPVTGRV</sequence>
<dbReference type="Proteomes" id="UP000027451">
    <property type="component" value="Unassembled WGS sequence"/>
</dbReference>
<dbReference type="PRINTS" id="PR00081">
    <property type="entry name" value="GDHRDH"/>
</dbReference>
<dbReference type="GO" id="GO:0030497">
    <property type="term" value="P:fatty acid elongation"/>
    <property type="evidence" value="ECO:0007669"/>
    <property type="project" value="TreeGrafter"/>
</dbReference>
<dbReference type="InterPro" id="IPR036291">
    <property type="entry name" value="NAD(P)-bd_dom_sf"/>
</dbReference>
<dbReference type="PANTHER" id="PTHR42760:SF135">
    <property type="entry name" value="BLL7886 PROTEIN"/>
    <property type="match status" value="1"/>
</dbReference>
<dbReference type="SMART" id="SM00822">
    <property type="entry name" value="PKS_KR"/>
    <property type="match status" value="1"/>
</dbReference>
<organism evidence="4 5">
    <name type="scientific">Caballeronia zhejiangensis</name>
    <dbReference type="NCBI Taxonomy" id="871203"/>
    <lineage>
        <taxon>Bacteria</taxon>
        <taxon>Pseudomonadati</taxon>
        <taxon>Pseudomonadota</taxon>
        <taxon>Betaproteobacteria</taxon>
        <taxon>Burkholderiales</taxon>
        <taxon>Burkholderiaceae</taxon>
        <taxon>Caballeronia</taxon>
    </lineage>
</organism>
<evidence type="ECO:0000259" key="3">
    <source>
        <dbReference type="SMART" id="SM00822"/>
    </source>
</evidence>
<dbReference type="FunFam" id="3.40.50.720:FF:000084">
    <property type="entry name" value="Short-chain dehydrogenase reductase"/>
    <property type="match status" value="1"/>
</dbReference>
<name>A0A656QN65_9BURK</name>
<dbReference type="SUPFAM" id="SSF51735">
    <property type="entry name" value="NAD(P)-binding Rossmann-fold domains"/>
    <property type="match status" value="1"/>
</dbReference>
<comment type="similarity">
    <text evidence="1 2">Belongs to the short-chain dehydrogenases/reductases (SDR) family.</text>
</comment>
<evidence type="ECO:0000313" key="5">
    <source>
        <dbReference type="Proteomes" id="UP000027451"/>
    </source>
</evidence>
<feature type="domain" description="Ketoreductase" evidence="3">
    <location>
        <begin position="7"/>
        <end position="181"/>
    </location>
</feature>
<proteinExistence type="inferred from homology"/>
<gene>
    <name evidence="4" type="ORF">BG60_06445</name>
</gene>
<dbReference type="InterPro" id="IPR020904">
    <property type="entry name" value="Sc_DH/Rdtase_CS"/>
</dbReference>
<dbReference type="AlphaFoldDB" id="A0A656QN65"/>
<keyword evidence="5" id="KW-1185">Reference proteome</keyword>
<accession>A0A656QN65</accession>
<dbReference type="InterPro" id="IPR002347">
    <property type="entry name" value="SDR_fam"/>
</dbReference>
<reference evidence="4 5" key="1">
    <citation type="submission" date="2014-03" db="EMBL/GenBank/DDBJ databases">
        <title>Draft Genome Sequences of Four Burkholderia Strains.</title>
        <authorList>
            <person name="Liu X.Y."/>
            <person name="Li C.X."/>
            <person name="Xu J.H."/>
        </authorList>
    </citation>
    <scope>NUCLEOTIDE SEQUENCE [LARGE SCALE GENOMIC DNA]</scope>
    <source>
        <strain evidence="4 5">OP-1</strain>
    </source>
</reference>
<evidence type="ECO:0000313" key="4">
    <source>
        <dbReference type="EMBL" id="KDR29707.1"/>
    </source>
</evidence>
<evidence type="ECO:0000256" key="2">
    <source>
        <dbReference type="RuleBase" id="RU000363"/>
    </source>
</evidence>